<keyword evidence="3" id="KW-1185">Reference proteome</keyword>
<evidence type="ECO:0000313" key="3">
    <source>
        <dbReference type="Proteomes" id="UP000636755"/>
    </source>
</evidence>
<gene>
    <name evidence="2" type="ORF">H8R91_01150</name>
</gene>
<accession>A0ABR7HI15</accession>
<sequence length="421" mass="45202">MKENKSKRSRFRAFVQSTNFLFIVSIVISLVIWIYMSISTGNDTSLTISDIPVQVELSEDAVNNGLQVFSGSDYKASLTVTGNRAVVGSLQASDITVKAAANYVDSAGNYTLYLNASKNDPYSDFQISSAIKPSTIDVFIDYLREATFDIQENVVYKVDDGYYASTTLSSKTIYITGPQSEVSKISKVVAAANIDGTLNSSRKVNADIILYDADGKEINTDLLSLDFKTVEAAISVLPEKEVSLKPTFTNLPSGLQITDDMISVEPSSILLAGTDDVLNKTDSVNLAPIDFTSLTNTKSIFDLAVEIPTDCKNISNTSTAKVTLDLSSLSSKKLTVEKFMVQGLASGYSAEVTQKNLEVTVYGTSSQIDSLSASDITAVIDVSSSDGMKGSVSMPVTFNIENGSSCWVSGSYKANLTISES</sequence>
<dbReference type="InterPro" id="IPR053154">
    <property type="entry name" value="c-di-AMP_regulator"/>
</dbReference>
<protein>
    <recommendedName>
        <fullName evidence="4">YbbR-like protein</fullName>
    </recommendedName>
</protein>
<evidence type="ECO:0000256" key="1">
    <source>
        <dbReference type="SAM" id="Phobius"/>
    </source>
</evidence>
<dbReference type="InterPro" id="IPR012505">
    <property type="entry name" value="YbbR"/>
</dbReference>
<keyword evidence="1" id="KW-0812">Transmembrane</keyword>
<dbReference type="EMBL" id="JACOPS010000001">
    <property type="protein sequence ID" value="MBC5727152.1"/>
    <property type="molecule type" value="Genomic_DNA"/>
</dbReference>
<dbReference type="Gene3D" id="2.170.120.40">
    <property type="entry name" value="YbbR-like domain"/>
    <property type="match status" value="2"/>
</dbReference>
<name>A0ABR7HI15_9FIRM</name>
<comment type="caution">
    <text evidence="2">The sequence shown here is derived from an EMBL/GenBank/DDBJ whole genome shotgun (WGS) entry which is preliminary data.</text>
</comment>
<dbReference type="RefSeq" id="WP_022235345.1">
    <property type="nucleotide sequence ID" value="NZ_JACOPS010000001.1"/>
</dbReference>
<keyword evidence="1" id="KW-0472">Membrane</keyword>
<keyword evidence="1" id="KW-1133">Transmembrane helix</keyword>
<dbReference type="PANTHER" id="PTHR37804">
    <property type="entry name" value="CDAA REGULATORY PROTEIN CDAR"/>
    <property type="match status" value="1"/>
</dbReference>
<dbReference type="PANTHER" id="PTHR37804:SF1">
    <property type="entry name" value="CDAA REGULATORY PROTEIN CDAR"/>
    <property type="match status" value="1"/>
</dbReference>
<feature type="transmembrane region" description="Helical" evidence="1">
    <location>
        <begin position="20"/>
        <end position="38"/>
    </location>
</feature>
<dbReference type="Proteomes" id="UP000636755">
    <property type="component" value="Unassembled WGS sequence"/>
</dbReference>
<proteinExistence type="predicted"/>
<evidence type="ECO:0008006" key="4">
    <source>
        <dbReference type="Google" id="ProtNLM"/>
    </source>
</evidence>
<dbReference type="Gene3D" id="2.170.120.30">
    <property type="match status" value="2"/>
</dbReference>
<organism evidence="2 3">
    <name type="scientific">Ruminococcus intestinalis</name>
    <dbReference type="NCBI Taxonomy" id="2763066"/>
    <lineage>
        <taxon>Bacteria</taxon>
        <taxon>Bacillati</taxon>
        <taxon>Bacillota</taxon>
        <taxon>Clostridia</taxon>
        <taxon>Eubacteriales</taxon>
        <taxon>Oscillospiraceae</taxon>
        <taxon>Ruminococcus</taxon>
    </lineage>
</organism>
<dbReference type="Pfam" id="PF07949">
    <property type="entry name" value="YbbR"/>
    <property type="match status" value="2"/>
</dbReference>
<reference evidence="2 3" key="1">
    <citation type="submission" date="2020-08" db="EMBL/GenBank/DDBJ databases">
        <title>Genome public.</title>
        <authorList>
            <person name="Liu C."/>
            <person name="Sun Q."/>
        </authorList>
    </citation>
    <scope>NUCLEOTIDE SEQUENCE [LARGE SCALE GENOMIC DNA]</scope>
    <source>
        <strain evidence="2 3">NSJ-71</strain>
    </source>
</reference>
<evidence type="ECO:0000313" key="2">
    <source>
        <dbReference type="EMBL" id="MBC5727152.1"/>
    </source>
</evidence>